<keyword evidence="3" id="KW-1003">Cell membrane</keyword>
<dbReference type="InterPro" id="IPR017452">
    <property type="entry name" value="GPCR_Rhodpsn_7TM"/>
</dbReference>
<comment type="subcellular location">
    <subcellularLocation>
        <location evidence="1">Cell membrane</location>
        <topology evidence="1">Multi-pass membrane protein</topology>
    </subcellularLocation>
</comment>
<organism evidence="11 12">
    <name type="scientific">Oedothorax gibbosus</name>
    <dbReference type="NCBI Taxonomy" id="931172"/>
    <lineage>
        <taxon>Eukaryota</taxon>
        <taxon>Metazoa</taxon>
        <taxon>Ecdysozoa</taxon>
        <taxon>Arthropoda</taxon>
        <taxon>Chelicerata</taxon>
        <taxon>Arachnida</taxon>
        <taxon>Araneae</taxon>
        <taxon>Araneomorphae</taxon>
        <taxon>Entelegynae</taxon>
        <taxon>Araneoidea</taxon>
        <taxon>Linyphiidae</taxon>
        <taxon>Erigoninae</taxon>
        <taxon>Oedothorax</taxon>
    </lineage>
</organism>
<evidence type="ECO:0000256" key="5">
    <source>
        <dbReference type="ARBA" id="ARBA00022989"/>
    </source>
</evidence>
<feature type="transmembrane region" description="Helical" evidence="9">
    <location>
        <begin position="280"/>
        <end position="300"/>
    </location>
</feature>
<evidence type="ECO:0000313" key="11">
    <source>
        <dbReference type="EMBL" id="KAG8195849.1"/>
    </source>
</evidence>
<reference evidence="11 12" key="1">
    <citation type="journal article" date="2022" name="Nat. Ecol. Evol.">
        <title>A masculinizing supergene underlies an exaggerated male reproductive morph in a spider.</title>
        <authorList>
            <person name="Hendrickx F."/>
            <person name="De Corte Z."/>
            <person name="Sonet G."/>
            <person name="Van Belleghem S.M."/>
            <person name="Kostlbacher S."/>
            <person name="Vangestel C."/>
        </authorList>
    </citation>
    <scope>NUCLEOTIDE SEQUENCE [LARGE SCALE GENOMIC DNA]</scope>
    <source>
        <strain evidence="11">W744_W776</strain>
    </source>
</reference>
<comment type="caution">
    <text evidence="11">The sequence shown here is derived from an EMBL/GenBank/DDBJ whole genome shotgun (WGS) entry which is preliminary data.</text>
</comment>
<feature type="transmembrane region" description="Helical" evidence="9">
    <location>
        <begin position="221"/>
        <end position="245"/>
    </location>
</feature>
<keyword evidence="6 9" id="KW-0472">Membrane</keyword>
<evidence type="ECO:0000256" key="8">
    <source>
        <dbReference type="RuleBase" id="RU000688"/>
    </source>
</evidence>
<keyword evidence="8" id="KW-0297">G-protein coupled receptor</keyword>
<protein>
    <recommendedName>
        <fullName evidence="10">G-protein coupled receptors family 1 profile domain-containing protein</fullName>
    </recommendedName>
</protein>
<dbReference type="AlphaFoldDB" id="A0AAV6VIV8"/>
<dbReference type="PANTHER" id="PTHR24241">
    <property type="entry name" value="NEUROPEPTIDE RECEPTOR-RELATED G-PROTEIN COUPLED RECEPTOR"/>
    <property type="match status" value="1"/>
</dbReference>
<keyword evidence="5 9" id="KW-1133">Transmembrane helix</keyword>
<accession>A0AAV6VIV8</accession>
<keyword evidence="4 8" id="KW-0812">Transmembrane</keyword>
<dbReference type="Proteomes" id="UP000827092">
    <property type="component" value="Unassembled WGS sequence"/>
</dbReference>
<feature type="transmembrane region" description="Helical" evidence="9">
    <location>
        <begin position="316"/>
        <end position="337"/>
    </location>
</feature>
<evidence type="ECO:0000256" key="7">
    <source>
        <dbReference type="ARBA" id="ARBA00023170"/>
    </source>
</evidence>
<dbReference type="GO" id="GO:0004930">
    <property type="term" value="F:G protein-coupled receptor activity"/>
    <property type="evidence" value="ECO:0007669"/>
    <property type="project" value="UniProtKB-KW"/>
</dbReference>
<feature type="transmembrane region" description="Helical" evidence="9">
    <location>
        <begin position="95"/>
        <end position="118"/>
    </location>
</feature>
<evidence type="ECO:0000313" key="12">
    <source>
        <dbReference type="Proteomes" id="UP000827092"/>
    </source>
</evidence>
<feature type="transmembrane region" description="Helical" evidence="9">
    <location>
        <begin position="171"/>
        <end position="190"/>
    </location>
</feature>
<dbReference type="GO" id="GO:0005886">
    <property type="term" value="C:plasma membrane"/>
    <property type="evidence" value="ECO:0007669"/>
    <property type="project" value="UniProtKB-SubCell"/>
</dbReference>
<dbReference type="GO" id="GO:0042277">
    <property type="term" value="F:peptide binding"/>
    <property type="evidence" value="ECO:0007669"/>
    <property type="project" value="TreeGrafter"/>
</dbReference>
<comment type="similarity">
    <text evidence="2 8">Belongs to the G-protein coupled receptor 1 family.</text>
</comment>
<name>A0AAV6VIV8_9ARAC</name>
<evidence type="ECO:0000256" key="4">
    <source>
        <dbReference type="ARBA" id="ARBA00022692"/>
    </source>
</evidence>
<dbReference type="EMBL" id="JAFNEN010000077">
    <property type="protein sequence ID" value="KAG8195849.1"/>
    <property type="molecule type" value="Genomic_DNA"/>
</dbReference>
<keyword evidence="8" id="KW-0807">Transducer</keyword>
<evidence type="ECO:0000256" key="9">
    <source>
        <dbReference type="SAM" id="Phobius"/>
    </source>
</evidence>
<evidence type="ECO:0000256" key="2">
    <source>
        <dbReference type="ARBA" id="ARBA00010663"/>
    </source>
</evidence>
<evidence type="ECO:0000256" key="3">
    <source>
        <dbReference type="ARBA" id="ARBA00022475"/>
    </source>
</evidence>
<keyword evidence="7 8" id="KW-0675">Receptor</keyword>
<evidence type="ECO:0000256" key="1">
    <source>
        <dbReference type="ARBA" id="ARBA00004651"/>
    </source>
</evidence>
<feature type="domain" description="G-protein coupled receptors family 1 profile" evidence="10">
    <location>
        <begin position="74"/>
        <end position="335"/>
    </location>
</feature>
<dbReference type="PRINTS" id="PR00237">
    <property type="entry name" value="GPCRRHODOPSN"/>
</dbReference>
<dbReference type="SUPFAM" id="SSF81321">
    <property type="entry name" value="Family A G protein-coupled receptor-like"/>
    <property type="match status" value="1"/>
</dbReference>
<dbReference type="InterPro" id="IPR000276">
    <property type="entry name" value="GPCR_Rhodpsn"/>
</dbReference>
<sequence length="371" mass="41364">MFCRYIKIPKNNQTSIHTEMESLIALPVINTSIISTSTTNPDTSPAPIEVLGPPYTRPLRIALLTIMIATALVGNSAVIVRIGRSWRKKLRRIEVLFLNLAIADLLVCLFSMTSQLIWECMGREWVGGGTFCSVFKVLQTFTMVCSNYLIVSIALDRYFAVVHPLRRRPPTTKWVLGAWLFSLLPSYPNFHIFQQHVDPSGRTFCVAKYYTGQLPRLHRQVYMAAILTSVFILPICIIVCVYARIVHVVWSRPRDLSAHMSSTESVANPTGGKTKRAKTFWLTAIVVISFLCCTLPYFVLENVMSFGDPSSLNQDVVALLGIMSAANSSINPVVYLVSDSKRCAKNPGCMRCCSEVKSKPESSRVIVSTTV</sequence>
<dbReference type="PROSITE" id="PS00237">
    <property type="entry name" value="G_PROTEIN_RECEP_F1_1"/>
    <property type="match status" value="1"/>
</dbReference>
<feature type="transmembrane region" description="Helical" evidence="9">
    <location>
        <begin position="61"/>
        <end position="83"/>
    </location>
</feature>
<dbReference type="Gene3D" id="1.20.1070.10">
    <property type="entry name" value="Rhodopsin 7-helix transmembrane proteins"/>
    <property type="match status" value="1"/>
</dbReference>
<dbReference type="Pfam" id="PF00001">
    <property type="entry name" value="7tm_1"/>
    <property type="match status" value="1"/>
</dbReference>
<dbReference type="PANTHER" id="PTHR24241:SF83">
    <property type="entry name" value="G-PROTEIN COUPLED RECEPTOR 150-RELATED"/>
    <property type="match status" value="1"/>
</dbReference>
<evidence type="ECO:0000259" key="10">
    <source>
        <dbReference type="PROSITE" id="PS50262"/>
    </source>
</evidence>
<dbReference type="PROSITE" id="PS50262">
    <property type="entry name" value="G_PROTEIN_RECEP_F1_2"/>
    <property type="match status" value="1"/>
</dbReference>
<gene>
    <name evidence="11" type="ORF">JTE90_008541</name>
</gene>
<evidence type="ECO:0000256" key="6">
    <source>
        <dbReference type="ARBA" id="ARBA00023136"/>
    </source>
</evidence>
<keyword evidence="12" id="KW-1185">Reference proteome</keyword>
<proteinExistence type="inferred from homology"/>
<feature type="transmembrane region" description="Helical" evidence="9">
    <location>
        <begin position="138"/>
        <end position="159"/>
    </location>
</feature>
<dbReference type="GO" id="GO:0032870">
    <property type="term" value="P:cellular response to hormone stimulus"/>
    <property type="evidence" value="ECO:0007669"/>
    <property type="project" value="TreeGrafter"/>
</dbReference>